<evidence type="ECO:0000313" key="3">
    <source>
        <dbReference type="EMBL" id="QPF93602.1"/>
    </source>
</evidence>
<dbReference type="Proteomes" id="UP000594621">
    <property type="component" value="Chromosome"/>
</dbReference>
<dbReference type="AlphaFoldDB" id="A0A7S9D9B3"/>
<protein>
    <submittedName>
        <fullName evidence="3">Formylglycine-generating enzyme family protein</fullName>
    </submittedName>
</protein>
<dbReference type="InterPro" id="IPR042095">
    <property type="entry name" value="SUMF_sf"/>
</dbReference>
<reference evidence="3 4" key="1">
    <citation type="submission" date="2020-09" db="EMBL/GenBank/DDBJ databases">
        <title>Complete genomes of bradyrhizobia occurring on native shrubby legumes in Australia.</title>
        <authorList>
            <person name="Lafay B."/>
        </authorList>
    </citation>
    <scope>NUCLEOTIDE SEQUENCE [LARGE SCALE GENOMIC DNA]</scope>
    <source>
        <strain evidence="3 4">BDV5040</strain>
    </source>
</reference>
<feature type="chain" id="PRO_5032336976" evidence="1">
    <location>
        <begin position="27"/>
        <end position="309"/>
    </location>
</feature>
<dbReference type="GO" id="GO:0120147">
    <property type="term" value="F:formylglycine-generating oxidase activity"/>
    <property type="evidence" value="ECO:0007669"/>
    <property type="project" value="TreeGrafter"/>
</dbReference>
<feature type="domain" description="Sulfatase-modifying factor enzyme-like" evidence="2">
    <location>
        <begin position="75"/>
        <end position="305"/>
    </location>
</feature>
<dbReference type="Pfam" id="PF03781">
    <property type="entry name" value="FGE-sulfatase"/>
    <property type="match status" value="1"/>
</dbReference>
<feature type="signal peptide" evidence="1">
    <location>
        <begin position="1"/>
        <end position="26"/>
    </location>
</feature>
<dbReference type="SUPFAM" id="SSF56436">
    <property type="entry name" value="C-type lectin-like"/>
    <property type="match status" value="1"/>
</dbReference>
<organism evidence="3 4">
    <name type="scientific">Bradyrhizobium commune</name>
    <dbReference type="NCBI Taxonomy" id="83627"/>
    <lineage>
        <taxon>Bacteria</taxon>
        <taxon>Pseudomonadati</taxon>
        <taxon>Pseudomonadota</taxon>
        <taxon>Alphaproteobacteria</taxon>
        <taxon>Hyphomicrobiales</taxon>
        <taxon>Nitrobacteraceae</taxon>
        <taxon>Bradyrhizobium</taxon>
    </lineage>
</organism>
<dbReference type="InterPro" id="IPR051043">
    <property type="entry name" value="Sulfatase_Mod_Factor_Kinase"/>
</dbReference>
<dbReference type="KEGG" id="bcou:IC761_10175"/>
<dbReference type="RefSeq" id="WP_195803111.1">
    <property type="nucleotide sequence ID" value="NZ_CP061379.1"/>
</dbReference>
<dbReference type="Gene3D" id="3.90.1580.10">
    <property type="entry name" value="paralog of FGE (formylglycine-generating enzyme)"/>
    <property type="match status" value="1"/>
</dbReference>
<evidence type="ECO:0000256" key="1">
    <source>
        <dbReference type="SAM" id="SignalP"/>
    </source>
</evidence>
<accession>A0A7S9D9B3</accession>
<dbReference type="InterPro" id="IPR016187">
    <property type="entry name" value="CTDL_fold"/>
</dbReference>
<dbReference type="InterPro" id="IPR005532">
    <property type="entry name" value="SUMF_dom"/>
</dbReference>
<name>A0A7S9D9B3_9BRAD</name>
<keyword evidence="1" id="KW-0732">Signal</keyword>
<dbReference type="PANTHER" id="PTHR23150">
    <property type="entry name" value="SULFATASE MODIFYING FACTOR 1, 2"/>
    <property type="match status" value="1"/>
</dbReference>
<sequence length="309" mass="34299">MNGFAPRLLVLLAPLMIQVHVASVGAQTSDQSMQALPTLTDKGASALDLRLLRPLSRSEEKALLPLDPFKECDRCPAMIVVPGGSFTMGASADESGSTADERPQHQVTFSRFAVGRFPVSLDEWNACVIGKGCSFRPSDATASNGWKPVTNIQWIEAKEYVEWLSRATGRPYRLLSESEREYVARAGTTTPFWWGDSFAIDQVEERQLAGTSSPPPTMSAFETSLPNPWGVYEVHGRVYDWVEDCWHDTYQGAPTDGSAWIEDDCSRHVLRGGSLSRAAQTRRAAARIWFGPSNRMHYMSVRVARTLQR</sequence>
<evidence type="ECO:0000313" key="4">
    <source>
        <dbReference type="Proteomes" id="UP000594621"/>
    </source>
</evidence>
<dbReference type="PANTHER" id="PTHR23150:SF35">
    <property type="entry name" value="BLL6746 PROTEIN"/>
    <property type="match status" value="1"/>
</dbReference>
<gene>
    <name evidence="3" type="ORF">IC761_10175</name>
</gene>
<keyword evidence="4" id="KW-1185">Reference proteome</keyword>
<evidence type="ECO:0000259" key="2">
    <source>
        <dbReference type="Pfam" id="PF03781"/>
    </source>
</evidence>
<dbReference type="EMBL" id="CP061379">
    <property type="protein sequence ID" value="QPF93602.1"/>
    <property type="molecule type" value="Genomic_DNA"/>
</dbReference>
<proteinExistence type="predicted"/>